<dbReference type="InterPro" id="IPR020846">
    <property type="entry name" value="MFS_dom"/>
</dbReference>
<dbReference type="InterPro" id="IPR011701">
    <property type="entry name" value="MFS"/>
</dbReference>
<organism evidence="8 9">
    <name type="scientific">Tilletia horrida</name>
    <dbReference type="NCBI Taxonomy" id="155126"/>
    <lineage>
        <taxon>Eukaryota</taxon>
        <taxon>Fungi</taxon>
        <taxon>Dikarya</taxon>
        <taxon>Basidiomycota</taxon>
        <taxon>Ustilaginomycotina</taxon>
        <taxon>Exobasidiomycetes</taxon>
        <taxon>Tilletiales</taxon>
        <taxon>Tilletiaceae</taxon>
        <taxon>Tilletia</taxon>
    </lineage>
</organism>
<evidence type="ECO:0000256" key="1">
    <source>
        <dbReference type="ARBA" id="ARBA00004141"/>
    </source>
</evidence>
<evidence type="ECO:0000256" key="3">
    <source>
        <dbReference type="ARBA" id="ARBA00022989"/>
    </source>
</evidence>
<name>A0AAN6GP62_9BASI</name>
<accession>A0AAN6GP62</accession>
<comment type="caution">
    <text evidence="8">The sequence shown here is derived from an EMBL/GenBank/DDBJ whole genome shotgun (WGS) entry which is preliminary data.</text>
</comment>
<comment type="subcellular location">
    <subcellularLocation>
        <location evidence="1">Membrane</location>
        <topology evidence="1">Multi-pass membrane protein</topology>
    </subcellularLocation>
</comment>
<dbReference type="PROSITE" id="PS50850">
    <property type="entry name" value="MFS"/>
    <property type="match status" value="1"/>
</dbReference>
<feature type="transmembrane region" description="Helical" evidence="6">
    <location>
        <begin position="670"/>
        <end position="692"/>
    </location>
</feature>
<dbReference type="Pfam" id="PF07690">
    <property type="entry name" value="MFS_1"/>
    <property type="match status" value="1"/>
</dbReference>
<evidence type="ECO:0000259" key="7">
    <source>
        <dbReference type="PROSITE" id="PS50850"/>
    </source>
</evidence>
<dbReference type="GO" id="GO:0022857">
    <property type="term" value="F:transmembrane transporter activity"/>
    <property type="evidence" value="ECO:0007669"/>
    <property type="project" value="InterPro"/>
</dbReference>
<dbReference type="PANTHER" id="PTHR23502:SF184">
    <property type="entry name" value="MAJOR FACILITATOR SUPERFAMILY (MFS) PROFILE DOMAIN-CONTAINING PROTEIN"/>
    <property type="match status" value="1"/>
</dbReference>
<keyword evidence="4 6" id="KW-0472">Membrane</keyword>
<evidence type="ECO:0000313" key="9">
    <source>
        <dbReference type="Proteomes" id="UP001176517"/>
    </source>
</evidence>
<feature type="transmembrane region" description="Helical" evidence="6">
    <location>
        <begin position="529"/>
        <end position="550"/>
    </location>
</feature>
<evidence type="ECO:0000256" key="6">
    <source>
        <dbReference type="SAM" id="Phobius"/>
    </source>
</evidence>
<feature type="compositionally biased region" description="Polar residues" evidence="5">
    <location>
        <begin position="31"/>
        <end position="59"/>
    </location>
</feature>
<feature type="transmembrane region" description="Helical" evidence="6">
    <location>
        <begin position="280"/>
        <end position="299"/>
    </location>
</feature>
<dbReference type="Proteomes" id="UP001176517">
    <property type="component" value="Unassembled WGS sequence"/>
</dbReference>
<feature type="compositionally biased region" description="Low complexity" evidence="5">
    <location>
        <begin position="150"/>
        <end position="175"/>
    </location>
</feature>
<feature type="compositionally biased region" description="Acidic residues" evidence="5">
    <location>
        <begin position="176"/>
        <end position="185"/>
    </location>
</feature>
<feature type="transmembrane region" description="Helical" evidence="6">
    <location>
        <begin position="602"/>
        <end position="626"/>
    </location>
</feature>
<gene>
    <name evidence="8" type="ORF">OC846_003599</name>
</gene>
<dbReference type="EMBL" id="JAPDMZ010000090">
    <property type="protein sequence ID" value="KAK0550584.1"/>
    <property type="molecule type" value="Genomic_DNA"/>
</dbReference>
<feature type="region of interest" description="Disordered" evidence="5">
    <location>
        <begin position="1"/>
        <end position="189"/>
    </location>
</feature>
<keyword evidence="3 6" id="KW-1133">Transmembrane helix</keyword>
<evidence type="ECO:0000256" key="2">
    <source>
        <dbReference type="ARBA" id="ARBA00022692"/>
    </source>
</evidence>
<feature type="transmembrane region" description="Helical" evidence="6">
    <location>
        <begin position="570"/>
        <end position="590"/>
    </location>
</feature>
<feature type="transmembrane region" description="Helical" evidence="6">
    <location>
        <begin position="491"/>
        <end position="517"/>
    </location>
</feature>
<keyword evidence="2 6" id="KW-0812">Transmembrane</keyword>
<feature type="transmembrane region" description="Helical" evidence="6">
    <location>
        <begin position="375"/>
        <end position="396"/>
    </location>
</feature>
<dbReference type="InterPro" id="IPR036259">
    <property type="entry name" value="MFS_trans_sf"/>
</dbReference>
<feature type="domain" description="Major facilitator superfamily (MFS) profile" evidence="7">
    <location>
        <begin position="245"/>
        <end position="694"/>
    </location>
</feature>
<evidence type="ECO:0000256" key="4">
    <source>
        <dbReference type="ARBA" id="ARBA00023136"/>
    </source>
</evidence>
<dbReference type="AlphaFoldDB" id="A0AAN6GP62"/>
<evidence type="ECO:0000313" key="8">
    <source>
        <dbReference type="EMBL" id="KAK0550584.1"/>
    </source>
</evidence>
<dbReference type="Gene3D" id="1.20.1250.20">
    <property type="entry name" value="MFS general substrate transporter like domains"/>
    <property type="match status" value="1"/>
</dbReference>
<keyword evidence="9" id="KW-1185">Reference proteome</keyword>
<feature type="compositionally biased region" description="Polar residues" evidence="5">
    <location>
        <begin position="1"/>
        <end position="11"/>
    </location>
</feature>
<reference evidence="8" key="1">
    <citation type="journal article" date="2023" name="PhytoFront">
        <title>Draft Genome Resources of Seven Strains of Tilletia horrida, Causal Agent of Kernel Smut of Rice.</title>
        <authorList>
            <person name="Khanal S."/>
            <person name="Antony Babu S."/>
            <person name="Zhou X.G."/>
        </authorList>
    </citation>
    <scope>NUCLEOTIDE SEQUENCE</scope>
    <source>
        <strain evidence="8">TX6</strain>
    </source>
</reference>
<dbReference type="GO" id="GO:0005886">
    <property type="term" value="C:plasma membrane"/>
    <property type="evidence" value="ECO:0007669"/>
    <property type="project" value="TreeGrafter"/>
</dbReference>
<proteinExistence type="predicted"/>
<protein>
    <recommendedName>
        <fullName evidence="7">Major facilitator superfamily (MFS) profile domain-containing protein</fullName>
    </recommendedName>
</protein>
<evidence type="ECO:0000256" key="5">
    <source>
        <dbReference type="SAM" id="MobiDB-lite"/>
    </source>
</evidence>
<feature type="transmembrane region" description="Helical" evidence="6">
    <location>
        <begin position="402"/>
        <end position="419"/>
    </location>
</feature>
<dbReference type="SUPFAM" id="SSF103473">
    <property type="entry name" value="MFS general substrate transporter"/>
    <property type="match status" value="1"/>
</dbReference>
<feature type="compositionally biased region" description="Polar residues" evidence="5">
    <location>
        <begin position="140"/>
        <end position="149"/>
    </location>
</feature>
<feature type="transmembrane region" description="Helical" evidence="6">
    <location>
        <begin position="638"/>
        <end position="658"/>
    </location>
</feature>
<feature type="transmembrane region" description="Helical" evidence="6">
    <location>
        <begin position="311"/>
        <end position="328"/>
    </location>
</feature>
<sequence length="707" mass="76785">MHTGLTSSSLKITPIHSNPDRQHADNDPESDSAQNLQRTPTPGILQSATPMTKSTSESSLFVPKTLTISSPAHTPHTRSRTNSLSNPMATRDVDIKATDTDRDDEEQDGSSTPIGVSWAPMPAAPRAPSPTPQKMEVPRTGSSTSASDQSLPSTTPSTLSASSSSSKTISTPTLLGEEEFEDEELSSSRRASVAKSIAELRKQLGLGLEQKKGPPPITPGRTPLIEELEEGTDPLDWSHRFKAWTTFCYCIMIGSTTFGSSAYASATPAIQEAFNVSRTVALLGTSLYVLGFAIGPLIWAPTSEVIGRKPVYVGSFVALTAFGLGVAFAQNIQTLVICRFLSGVCGASALNNVAASLADMTRLRNRLRYNTAYRLVSFGGPTLGPIVGTFALRAGFRWNLRLNPIFSGTALILYAFTIPETHRPTLLRRQQRARERALMAQSDLGQEEEGIKNREAALEKQRLMRQPAGPSILKRYKMAMTTPFKLLKEPLVIIVCMYTALLYGLLYGVLAAFPLIWQEIRGRNEEYASLVYLALLGGFAAGAFFIGCWFQDRSFKRLYDQGEYVPELRIGPAVWASFLIPVGLLVFGLTSPYDKLVGTVDVHFAVPCLALTVFAAGMGVVFNSWLSYLQDAYSTHTASAMAAATFSRSLLGAAFPLFMREMLLGITIQASFAIFAGISLCLSISGICFVKYGHIIRARSKFASHPK</sequence>
<feature type="compositionally biased region" description="Basic and acidic residues" evidence="5">
    <location>
        <begin position="91"/>
        <end position="100"/>
    </location>
</feature>
<dbReference type="PANTHER" id="PTHR23502">
    <property type="entry name" value="MAJOR FACILITATOR SUPERFAMILY"/>
    <property type="match status" value="1"/>
</dbReference>
<feature type="compositionally biased region" description="Pro residues" evidence="5">
    <location>
        <begin position="122"/>
        <end position="131"/>
    </location>
</feature>